<dbReference type="Proteomes" id="UP000321570">
    <property type="component" value="Unassembled WGS sequence"/>
</dbReference>
<proteinExistence type="predicted"/>
<evidence type="ECO:0000313" key="1">
    <source>
        <dbReference type="EMBL" id="VUZ50878.1"/>
    </source>
</evidence>
<protein>
    <submittedName>
        <fullName evidence="1">Uncharacterized protein</fullName>
    </submittedName>
</protein>
<organism evidence="1 2">
    <name type="scientific">Hymenolepis diminuta</name>
    <name type="common">Rat tapeworm</name>
    <dbReference type="NCBI Taxonomy" id="6216"/>
    <lineage>
        <taxon>Eukaryota</taxon>
        <taxon>Metazoa</taxon>
        <taxon>Spiralia</taxon>
        <taxon>Lophotrochozoa</taxon>
        <taxon>Platyhelminthes</taxon>
        <taxon>Cestoda</taxon>
        <taxon>Eucestoda</taxon>
        <taxon>Cyclophyllidea</taxon>
        <taxon>Hymenolepididae</taxon>
        <taxon>Hymenolepis</taxon>
    </lineage>
</organism>
<dbReference type="EMBL" id="CABIJS010000410">
    <property type="protein sequence ID" value="VUZ50878.1"/>
    <property type="molecule type" value="Genomic_DNA"/>
</dbReference>
<gene>
    <name evidence="1" type="ORF">WMSIL1_LOCUS9750</name>
</gene>
<evidence type="ECO:0000313" key="2">
    <source>
        <dbReference type="Proteomes" id="UP000321570"/>
    </source>
</evidence>
<reference evidence="1 2" key="1">
    <citation type="submission" date="2019-07" db="EMBL/GenBank/DDBJ databases">
        <authorList>
            <person name="Jastrzebski P J."/>
            <person name="Paukszto L."/>
            <person name="Jastrzebski P J."/>
        </authorList>
    </citation>
    <scope>NUCLEOTIDE SEQUENCE [LARGE SCALE GENOMIC DNA]</scope>
    <source>
        <strain evidence="1 2">WMS-il1</strain>
    </source>
</reference>
<accession>A0A564YW41</accession>
<sequence>MKIFSKEFINLYISIVLEISLQGVNFGTPDEDSNFLETPEWPVWSGLFGIFYKIIFIKSPIEWIPYFSVLINWEELKERMNPLLCGMA</sequence>
<keyword evidence="2" id="KW-1185">Reference proteome</keyword>
<name>A0A564YW41_HYMDI</name>
<dbReference type="AlphaFoldDB" id="A0A564YW41"/>
<feature type="non-terminal residue" evidence="1">
    <location>
        <position position="88"/>
    </location>
</feature>